<dbReference type="AlphaFoldDB" id="A0A699Z6U2"/>
<name>A0A699Z6U2_HAELA</name>
<keyword evidence="3" id="KW-1185">Reference proteome</keyword>
<organism evidence="2 3">
    <name type="scientific">Haematococcus lacustris</name>
    <name type="common">Green alga</name>
    <name type="synonym">Haematococcus pluvialis</name>
    <dbReference type="NCBI Taxonomy" id="44745"/>
    <lineage>
        <taxon>Eukaryota</taxon>
        <taxon>Viridiplantae</taxon>
        <taxon>Chlorophyta</taxon>
        <taxon>core chlorophytes</taxon>
        <taxon>Chlorophyceae</taxon>
        <taxon>CS clade</taxon>
        <taxon>Chlamydomonadales</taxon>
        <taxon>Haematococcaceae</taxon>
        <taxon>Haematococcus</taxon>
    </lineage>
</organism>
<dbReference type="Pfam" id="PF00481">
    <property type="entry name" value="PP2C"/>
    <property type="match status" value="1"/>
</dbReference>
<feature type="domain" description="PPM-type phosphatase" evidence="1">
    <location>
        <begin position="36"/>
        <end position="64"/>
    </location>
</feature>
<dbReference type="InterPro" id="IPR036457">
    <property type="entry name" value="PPM-type-like_dom_sf"/>
</dbReference>
<evidence type="ECO:0000313" key="2">
    <source>
        <dbReference type="EMBL" id="GFH11202.1"/>
    </source>
</evidence>
<sequence>MLTVGHGGPNAADFVRSNLFINLFQNYKFPTDVCAAIRVTAVVIGSKLYVANVGDSRAVLCRAGK</sequence>
<gene>
    <name evidence="2" type="ORF">HaLaN_06669</name>
</gene>
<dbReference type="Proteomes" id="UP000485058">
    <property type="component" value="Unassembled WGS sequence"/>
</dbReference>
<dbReference type="Gene3D" id="3.60.40.10">
    <property type="entry name" value="PPM-type phosphatase domain"/>
    <property type="match status" value="1"/>
</dbReference>
<accession>A0A699Z6U2</accession>
<evidence type="ECO:0000313" key="3">
    <source>
        <dbReference type="Proteomes" id="UP000485058"/>
    </source>
</evidence>
<feature type="non-terminal residue" evidence="2">
    <location>
        <position position="65"/>
    </location>
</feature>
<dbReference type="InterPro" id="IPR001932">
    <property type="entry name" value="PPM-type_phosphatase-like_dom"/>
</dbReference>
<dbReference type="SUPFAM" id="SSF81606">
    <property type="entry name" value="PP2C-like"/>
    <property type="match status" value="1"/>
</dbReference>
<dbReference type="EMBL" id="BLLF01000383">
    <property type="protein sequence ID" value="GFH11202.1"/>
    <property type="molecule type" value="Genomic_DNA"/>
</dbReference>
<protein>
    <submittedName>
        <fullName evidence="2">PPM-type phosphatase domain-containing protein</fullName>
    </submittedName>
</protein>
<reference evidence="2 3" key="1">
    <citation type="submission" date="2020-02" db="EMBL/GenBank/DDBJ databases">
        <title>Draft genome sequence of Haematococcus lacustris strain NIES-144.</title>
        <authorList>
            <person name="Morimoto D."/>
            <person name="Nakagawa S."/>
            <person name="Yoshida T."/>
            <person name="Sawayama S."/>
        </authorList>
    </citation>
    <scope>NUCLEOTIDE SEQUENCE [LARGE SCALE GENOMIC DNA]</scope>
    <source>
        <strain evidence="2 3">NIES-144</strain>
    </source>
</reference>
<feature type="non-terminal residue" evidence="2">
    <location>
        <position position="1"/>
    </location>
</feature>
<evidence type="ECO:0000259" key="1">
    <source>
        <dbReference type="Pfam" id="PF00481"/>
    </source>
</evidence>
<proteinExistence type="predicted"/>
<comment type="caution">
    <text evidence="2">The sequence shown here is derived from an EMBL/GenBank/DDBJ whole genome shotgun (WGS) entry which is preliminary data.</text>
</comment>